<dbReference type="InterPro" id="IPR051710">
    <property type="entry name" value="Phosphatase_SH3-domain"/>
</dbReference>
<feature type="region of interest" description="Disordered" evidence="1">
    <location>
        <begin position="897"/>
        <end position="948"/>
    </location>
</feature>
<name>A0A813AFR0_9DINO</name>
<dbReference type="CDD" id="cd07067">
    <property type="entry name" value="HP_PGM_like"/>
    <property type="match status" value="1"/>
</dbReference>
<dbReference type="AlphaFoldDB" id="A0A813AFR0"/>
<evidence type="ECO:0000256" key="1">
    <source>
        <dbReference type="SAM" id="MobiDB-lite"/>
    </source>
</evidence>
<sequence>MDRLRTAGRSCRNWWRDTTDPMLLTSPFLERQSLPKLLNIYNIYWALDHWLYAHLDDRSKDQDKLVANVRLGLSILILAFFLFLPSIYRLHALKVESASALLMCAAMDQLCRHGIPEQVAMWRFYWRVQLMLLMTLKLHPLSLSAPVVFIIWRSFTTMFPEDFLMNHSWHEPGLFANESLQRALVLCAYPAATWCWYLFSFTSKIYAIKTGQVVSESGRTSFRERPEQSSFWRWWARSTHESVTDSPLSSRNIPAAIICCMILWGSHMVYVDVALRFVQTPTVGPCNVVPAMLQQDLSHGAVSLLVIVMTGFITSFLRWVGFLGYALTQDLPLLACALAPSAMSFALHVWMLDITCLRSLPAFAIFSAPIAGVGLAEALFVLSLSHVHPIVMAVAVVLSCIYLSWLESMIPDWRVHPAAVLYQFMIGAVLLLLLHSWGHASVVRTVWAAAERSQANAQSLEQLRSFNDTSSHDEAWMQLAQLQSEGPAQAKAMPARSLASIAELQKMSMASSSPSCILAEAGLPPLEIEGVEGVEAAEMAYRPQASVAVLRHGERQDAVFDSGWHQTEDAAKYPGDCPITDEGVRAAREVGRTLRDFGDYGIIVSSPYLRCVQTAVAIADELDLVVLLDQELGEVFGPDIFGELAARPRAWRTRHELHKALEAWEPKEKSFSRPPARRVCWQRVLGSAPAWGERIPAARQRYARRFLRYLSRSRRGNKNLIVVSHGIMVQTCMKVLPSTSVWDVGSIPYCSGLMAHFWQKQSFASPDSVTPKTFQDQFSFMITEADMMAPTPAADAEASVTEHTTPSTDVSAETEEESQLRQARLQWWEVHVVGAEVQYDVPSPRSRTRSRNRYQDYLDSIRSDRFSWDNLYSLLGDLPDEVPLDAFQGVAVRSDSLDLSSDSGTRSSMEIFRRPRITSLPSESVGTTDDPGTEPTSPVTPAPAMPALNLRGSSLMGRRGRVLTLNTGAP</sequence>
<feature type="transmembrane region" description="Helical" evidence="2">
    <location>
        <begin position="362"/>
        <end position="381"/>
    </location>
</feature>
<accession>A0A813AFR0</accession>
<dbReference type="PANTHER" id="PTHR16469">
    <property type="entry name" value="UBIQUITIN-ASSOCIATED AND SH3 DOMAIN-CONTAINING BA-RELATED"/>
    <property type="match status" value="1"/>
</dbReference>
<keyword evidence="2" id="KW-0472">Membrane</keyword>
<dbReference type="InterPro" id="IPR013078">
    <property type="entry name" value="His_Pase_superF_clade-1"/>
</dbReference>
<reference evidence="3" key="1">
    <citation type="submission" date="2021-02" db="EMBL/GenBank/DDBJ databases">
        <authorList>
            <person name="Dougan E. K."/>
            <person name="Rhodes N."/>
            <person name="Thang M."/>
            <person name="Chan C."/>
        </authorList>
    </citation>
    <scope>NUCLEOTIDE SEQUENCE</scope>
</reference>
<feature type="transmembrane region" description="Helical" evidence="2">
    <location>
        <begin position="65"/>
        <end position="84"/>
    </location>
</feature>
<evidence type="ECO:0000313" key="4">
    <source>
        <dbReference type="Proteomes" id="UP000601435"/>
    </source>
</evidence>
<keyword evidence="2" id="KW-1133">Transmembrane helix</keyword>
<organism evidence="3 4">
    <name type="scientific">Symbiodinium necroappetens</name>
    <dbReference type="NCBI Taxonomy" id="1628268"/>
    <lineage>
        <taxon>Eukaryota</taxon>
        <taxon>Sar</taxon>
        <taxon>Alveolata</taxon>
        <taxon>Dinophyceae</taxon>
        <taxon>Suessiales</taxon>
        <taxon>Symbiodiniaceae</taxon>
        <taxon>Symbiodinium</taxon>
    </lineage>
</organism>
<comment type="caution">
    <text evidence="3">The sequence shown here is derived from an EMBL/GenBank/DDBJ whole genome shotgun (WGS) entry which is preliminary data.</text>
</comment>
<dbReference type="SUPFAM" id="SSF53254">
    <property type="entry name" value="Phosphoglycerate mutase-like"/>
    <property type="match status" value="1"/>
</dbReference>
<evidence type="ECO:0000256" key="2">
    <source>
        <dbReference type="SAM" id="Phobius"/>
    </source>
</evidence>
<dbReference type="PANTHER" id="PTHR16469:SF27">
    <property type="entry name" value="UBIQUITIN-ASSOCIATED AND SH3 DOMAIN-CONTAINING BA-RELATED"/>
    <property type="match status" value="1"/>
</dbReference>
<feature type="transmembrane region" description="Helical" evidence="2">
    <location>
        <begin position="387"/>
        <end position="406"/>
    </location>
</feature>
<dbReference type="OrthoDB" id="414418at2759"/>
<feature type="transmembrane region" description="Helical" evidence="2">
    <location>
        <begin position="331"/>
        <end position="350"/>
    </location>
</feature>
<dbReference type="SMART" id="SM00855">
    <property type="entry name" value="PGAM"/>
    <property type="match status" value="1"/>
</dbReference>
<feature type="transmembrane region" description="Helical" evidence="2">
    <location>
        <begin position="418"/>
        <end position="437"/>
    </location>
</feature>
<feature type="transmembrane region" description="Helical" evidence="2">
    <location>
        <begin position="130"/>
        <end position="152"/>
    </location>
</feature>
<proteinExistence type="predicted"/>
<dbReference type="InterPro" id="IPR029033">
    <property type="entry name" value="His_PPase_superfam"/>
</dbReference>
<keyword evidence="2" id="KW-0812">Transmembrane</keyword>
<feature type="transmembrane region" description="Helical" evidence="2">
    <location>
        <begin position="302"/>
        <end position="325"/>
    </location>
</feature>
<dbReference type="Gene3D" id="3.40.50.1240">
    <property type="entry name" value="Phosphoglycerate mutase-like"/>
    <property type="match status" value="1"/>
</dbReference>
<dbReference type="Pfam" id="PF00300">
    <property type="entry name" value="His_Phos_1"/>
    <property type="match status" value="1"/>
</dbReference>
<feature type="region of interest" description="Disordered" evidence="1">
    <location>
        <begin position="791"/>
        <end position="813"/>
    </location>
</feature>
<evidence type="ECO:0000313" key="3">
    <source>
        <dbReference type="EMBL" id="CAE7864702.1"/>
    </source>
</evidence>
<dbReference type="Proteomes" id="UP000601435">
    <property type="component" value="Unassembled WGS sequence"/>
</dbReference>
<keyword evidence="4" id="KW-1185">Reference proteome</keyword>
<gene>
    <name evidence="3" type="ORF">SNEC2469_LOCUS27548</name>
</gene>
<protein>
    <submittedName>
        <fullName evidence="3">Uncharacterized protein</fullName>
    </submittedName>
</protein>
<feature type="compositionally biased region" description="Polar residues" evidence="1">
    <location>
        <begin position="801"/>
        <end position="811"/>
    </location>
</feature>
<dbReference type="EMBL" id="CAJNJA010058197">
    <property type="protein sequence ID" value="CAE7864702.1"/>
    <property type="molecule type" value="Genomic_DNA"/>
</dbReference>